<comment type="pathway">
    <text evidence="3">tRNA modification; 5-methoxycarbonylmethyl-2-thiouridine-tRNA biosynthesis.</text>
</comment>
<keyword evidence="7" id="KW-0819">tRNA processing</keyword>
<evidence type="ECO:0000256" key="9">
    <source>
        <dbReference type="SAM" id="MobiDB-lite"/>
    </source>
</evidence>
<dbReference type="GO" id="GO:0000049">
    <property type="term" value="F:tRNA binding"/>
    <property type="evidence" value="ECO:0007669"/>
    <property type="project" value="TreeGrafter"/>
</dbReference>
<evidence type="ECO:0000313" key="11">
    <source>
        <dbReference type="Proteomes" id="UP001320420"/>
    </source>
</evidence>
<protein>
    <recommendedName>
        <fullName evidence="5">Elongator complex protein 5</fullName>
    </recommendedName>
</protein>
<feature type="region of interest" description="Disordered" evidence="9">
    <location>
        <begin position="280"/>
        <end position="308"/>
    </location>
</feature>
<gene>
    <name evidence="10" type="ORF">SLS62_007451</name>
</gene>
<dbReference type="GO" id="GO:0033588">
    <property type="term" value="C:elongator holoenzyme complex"/>
    <property type="evidence" value="ECO:0007669"/>
    <property type="project" value="InterPro"/>
</dbReference>
<dbReference type="EMBL" id="JAKJXP020000061">
    <property type="protein sequence ID" value="KAK7750604.1"/>
    <property type="molecule type" value="Genomic_DNA"/>
</dbReference>
<proteinExistence type="inferred from homology"/>
<evidence type="ECO:0000256" key="6">
    <source>
        <dbReference type="ARBA" id="ARBA00022490"/>
    </source>
</evidence>
<accession>A0AAN9YQQ3</accession>
<comment type="caution">
    <text evidence="10">The sequence shown here is derived from an EMBL/GenBank/DDBJ whole genome shotgun (WGS) entry which is preliminary data.</text>
</comment>
<dbReference type="AlphaFoldDB" id="A0AAN9YQQ3"/>
<evidence type="ECO:0000256" key="7">
    <source>
        <dbReference type="ARBA" id="ARBA00022694"/>
    </source>
</evidence>
<dbReference type="InterPro" id="IPR027417">
    <property type="entry name" value="P-loop_NTPase"/>
</dbReference>
<dbReference type="Proteomes" id="UP001320420">
    <property type="component" value="Unassembled WGS sequence"/>
</dbReference>
<feature type="region of interest" description="Disordered" evidence="9">
    <location>
        <begin position="190"/>
        <end position="215"/>
    </location>
</feature>
<evidence type="ECO:0000256" key="8">
    <source>
        <dbReference type="ARBA" id="ARBA00023242"/>
    </source>
</evidence>
<reference evidence="10 11" key="1">
    <citation type="submission" date="2024-02" db="EMBL/GenBank/DDBJ databases">
        <title>De novo assembly and annotation of 12 fungi associated with fruit tree decline syndrome in Ontario, Canada.</title>
        <authorList>
            <person name="Sulman M."/>
            <person name="Ellouze W."/>
            <person name="Ilyukhin E."/>
        </authorList>
    </citation>
    <scope>NUCLEOTIDE SEQUENCE [LARGE SCALE GENOMIC DNA]</scope>
    <source>
        <strain evidence="10 11">M11/M66-122</strain>
    </source>
</reference>
<evidence type="ECO:0000256" key="5">
    <source>
        <dbReference type="ARBA" id="ARBA00020264"/>
    </source>
</evidence>
<dbReference type="PANTHER" id="PTHR15641:SF1">
    <property type="entry name" value="ELONGATOR COMPLEX PROTEIN 5"/>
    <property type="match status" value="1"/>
</dbReference>
<feature type="compositionally biased region" description="Basic and acidic residues" evidence="9">
    <location>
        <begin position="160"/>
        <end position="173"/>
    </location>
</feature>
<dbReference type="Pfam" id="PF10483">
    <property type="entry name" value="Elong_Iki1"/>
    <property type="match status" value="2"/>
</dbReference>
<organism evidence="10 11">
    <name type="scientific">Diatrype stigma</name>
    <dbReference type="NCBI Taxonomy" id="117547"/>
    <lineage>
        <taxon>Eukaryota</taxon>
        <taxon>Fungi</taxon>
        <taxon>Dikarya</taxon>
        <taxon>Ascomycota</taxon>
        <taxon>Pezizomycotina</taxon>
        <taxon>Sordariomycetes</taxon>
        <taxon>Xylariomycetidae</taxon>
        <taxon>Xylariales</taxon>
        <taxon>Diatrypaceae</taxon>
        <taxon>Diatrype</taxon>
    </lineage>
</organism>
<evidence type="ECO:0000313" key="10">
    <source>
        <dbReference type="EMBL" id="KAK7750604.1"/>
    </source>
</evidence>
<keyword evidence="8" id="KW-0539">Nucleus</keyword>
<dbReference type="GO" id="GO:0005829">
    <property type="term" value="C:cytosol"/>
    <property type="evidence" value="ECO:0007669"/>
    <property type="project" value="TreeGrafter"/>
</dbReference>
<dbReference type="InterPro" id="IPR019519">
    <property type="entry name" value="Elp5"/>
</dbReference>
<keyword evidence="6" id="KW-0963">Cytoplasm</keyword>
<name>A0AAN9YQQ3_9PEZI</name>
<feature type="compositionally biased region" description="Basic residues" evidence="9">
    <location>
        <begin position="194"/>
        <end position="204"/>
    </location>
</feature>
<keyword evidence="11" id="KW-1185">Reference proteome</keyword>
<dbReference type="Gene3D" id="3.40.50.300">
    <property type="entry name" value="P-loop containing nucleotide triphosphate hydrolases"/>
    <property type="match status" value="2"/>
</dbReference>
<feature type="compositionally biased region" description="Gly residues" evidence="9">
    <location>
        <begin position="293"/>
        <end position="303"/>
    </location>
</feature>
<evidence type="ECO:0000256" key="3">
    <source>
        <dbReference type="ARBA" id="ARBA00005043"/>
    </source>
</evidence>
<feature type="compositionally biased region" description="Low complexity" evidence="9">
    <location>
        <begin position="240"/>
        <end position="267"/>
    </location>
</feature>
<dbReference type="GO" id="GO:0002098">
    <property type="term" value="P:tRNA wobble uridine modification"/>
    <property type="evidence" value="ECO:0007669"/>
    <property type="project" value="InterPro"/>
</dbReference>
<dbReference type="CDD" id="cd19496">
    <property type="entry name" value="Elp5"/>
    <property type="match status" value="1"/>
</dbReference>
<dbReference type="GO" id="GO:0005634">
    <property type="term" value="C:nucleus"/>
    <property type="evidence" value="ECO:0007669"/>
    <property type="project" value="UniProtKB-SubCell"/>
</dbReference>
<evidence type="ECO:0000256" key="1">
    <source>
        <dbReference type="ARBA" id="ARBA00004123"/>
    </source>
</evidence>
<feature type="region of interest" description="Disordered" evidence="9">
    <location>
        <begin position="239"/>
        <end position="267"/>
    </location>
</feature>
<sequence length="362" mass="39019">MPTSAQSHARSHALLLLQKLLNLRDGASPLTLVLDTLEQSGRPVLREFMVRAKACPCPIAKSKIIFVSFATVKKPRDADIFVKARGKALAALQAEIASHYPPGGAQTFLSSLITHPSISLLGSYNADVPLVLGSENEYAPHPLATLNHLATAILRVSSLRHEADRRRARDRSLPEPGWGLGEGREGVLVGLGRQRQRQRQRKGGSGREGGGYDEEDGLVVEMELRRRSGRAVTETFVLVPSPSTHPRPTTTTTTAVQSASAPAPALTSPARVSLLSDHPLFRKGGEEDEGDGEGGAVNGGGDAENGMETTFSLGLTEKQRRDREGVVLPYFDAQMDIGGGEGGRILYEMGREDDFDDEEDEI</sequence>
<evidence type="ECO:0000256" key="2">
    <source>
        <dbReference type="ARBA" id="ARBA00004496"/>
    </source>
</evidence>
<dbReference type="PANTHER" id="PTHR15641">
    <property type="entry name" value="ELONGATOR COMPLEX PROTEIN 5"/>
    <property type="match status" value="1"/>
</dbReference>
<comment type="similarity">
    <text evidence="4">Belongs to the ELP5 family.</text>
</comment>
<evidence type="ECO:0000256" key="4">
    <source>
        <dbReference type="ARBA" id="ARBA00009567"/>
    </source>
</evidence>
<comment type="subcellular location">
    <subcellularLocation>
        <location evidence="2">Cytoplasm</location>
    </subcellularLocation>
    <subcellularLocation>
        <location evidence="1">Nucleus</location>
    </subcellularLocation>
</comment>
<feature type="region of interest" description="Disordered" evidence="9">
    <location>
        <begin position="160"/>
        <end position="179"/>
    </location>
</feature>